<dbReference type="Gene3D" id="3.40.630.30">
    <property type="match status" value="1"/>
</dbReference>
<feature type="active site" description="Proton donor/acceptor" evidence="20">
    <location>
        <position position="400"/>
    </location>
</feature>
<dbReference type="PROSITE" id="PS51686">
    <property type="entry name" value="SAM_MT_RSMB_NOP"/>
    <property type="match status" value="1"/>
</dbReference>
<keyword evidence="10" id="KW-0227">DNA damage</keyword>
<dbReference type="SUPFAM" id="SSF54160">
    <property type="entry name" value="Chromo domain-like"/>
    <property type="match status" value="1"/>
</dbReference>
<dbReference type="PROSITE" id="PS51726">
    <property type="entry name" value="MYST_HAT"/>
    <property type="match status" value="1"/>
</dbReference>
<dbReference type="STRING" id="7375.A0A0L0C882"/>
<dbReference type="InterPro" id="IPR036388">
    <property type="entry name" value="WH-like_DNA-bd_sf"/>
</dbReference>
<evidence type="ECO:0000256" key="8">
    <source>
        <dbReference type="ARBA" id="ARBA00022694"/>
    </source>
</evidence>
<feature type="binding site" evidence="21">
    <location>
        <begin position="726"/>
        <end position="732"/>
    </location>
    <ligand>
        <name>S-adenosyl-L-methionine</name>
        <dbReference type="ChEBI" id="CHEBI:59789"/>
    </ligand>
</feature>
<feature type="domain" description="MYST-type HAT" evidence="24">
    <location>
        <begin position="224"/>
        <end position="502"/>
    </location>
</feature>
<feature type="binding site" evidence="21">
    <location>
        <position position="812"/>
    </location>
    <ligand>
        <name>S-adenosyl-L-methionine</name>
        <dbReference type="ChEBI" id="CHEBI:59789"/>
    </ligand>
</feature>
<dbReference type="InterPro" id="IPR000953">
    <property type="entry name" value="Chromo/chromo_shadow_dom"/>
</dbReference>
<evidence type="ECO:0000256" key="12">
    <source>
        <dbReference type="ARBA" id="ARBA00022833"/>
    </source>
</evidence>
<accession>A0A0L0C882</accession>
<comment type="subcellular location">
    <subcellularLocation>
        <location evidence="1">Nucleus</location>
    </subcellularLocation>
</comment>
<dbReference type="CDD" id="cd18985">
    <property type="entry name" value="CBD_TIP60_like"/>
    <property type="match status" value="1"/>
</dbReference>
<keyword evidence="17" id="KW-0234">DNA repair</keyword>
<evidence type="ECO:0000256" key="22">
    <source>
        <dbReference type="SAM" id="MobiDB-lite"/>
    </source>
</evidence>
<feature type="region of interest" description="Disordered" evidence="22">
    <location>
        <begin position="83"/>
        <end position="120"/>
    </location>
</feature>
<dbReference type="GO" id="GO:0005705">
    <property type="term" value="C:polytene chromosome interband"/>
    <property type="evidence" value="ECO:0007669"/>
    <property type="project" value="UniProtKB-ARBA"/>
</dbReference>
<keyword evidence="7 21" id="KW-0949">S-adenosyl-L-methionine</keyword>
<dbReference type="GO" id="GO:0030488">
    <property type="term" value="P:tRNA methylation"/>
    <property type="evidence" value="ECO:0007669"/>
    <property type="project" value="TreeGrafter"/>
</dbReference>
<dbReference type="InterPro" id="IPR029063">
    <property type="entry name" value="SAM-dependent_MTases_sf"/>
</dbReference>
<keyword evidence="14" id="KW-0007">Acetylation</keyword>
<dbReference type="GO" id="GO:0006281">
    <property type="term" value="P:DNA repair"/>
    <property type="evidence" value="ECO:0007669"/>
    <property type="project" value="UniProtKB-KW"/>
</dbReference>
<evidence type="ECO:0000256" key="14">
    <source>
        <dbReference type="ARBA" id="ARBA00022990"/>
    </source>
</evidence>
<keyword evidence="11" id="KW-0863">Zinc-finger</keyword>
<evidence type="ECO:0000256" key="19">
    <source>
        <dbReference type="ARBA" id="ARBA00023315"/>
    </source>
</evidence>
<dbReference type="GO" id="GO:0032991">
    <property type="term" value="C:protein-containing complex"/>
    <property type="evidence" value="ECO:0007669"/>
    <property type="project" value="UniProtKB-ARBA"/>
</dbReference>
<keyword evidence="5 21" id="KW-0489">Methyltransferase</keyword>
<dbReference type="GO" id="GO:0005634">
    <property type="term" value="C:nucleus"/>
    <property type="evidence" value="ECO:0007669"/>
    <property type="project" value="UniProtKB-SubCell"/>
</dbReference>
<evidence type="ECO:0000256" key="17">
    <source>
        <dbReference type="ARBA" id="ARBA00023204"/>
    </source>
</evidence>
<sequence>MKQKIDIDEDVSSICESTASLTEGCRLSVRMHKTDDWPLAEIVSIKDHDGKRQFYVHYVDFNKRLDEWVTEEDLDTRKVQFPRRDGTQTGASTGVTTPKKHLSIAGSVSRPTSPQPAGGEMVNGNAVLAAALQKKINRKRKVNSVAVPLKEDVVPKKDCNVLQINSTPLPLSAPPVVAAAAATTESSPASLPVTTNEEGSQDGKNGTPRQSGSMVTIHQDDVVTRMKNIEMIELGKHRIKPWYFSPYPQELCQMPCIYICEFCLKYRKSRKCLERHLVKCNLRHPPGNEIYRKNTISFFEIDGRKNKVYAQNLCLLAKLFLDHKTLYYDTDPFLFYVMTEYDNRGFHIVGYFSKEKESTEDYNVACILTMPPYQRKGYGKLLIEFSYELSKFEGKTGSPEKPLSDLGLLSYRSYWAQTILEIFISQKPTNDGEKPTITINDICEVTSIKKEDVISTLQNLNLINYYKGQYIVCINRDTIDQHKKAMDKRKIRIDSKALHWTPKDWSKRSKCKLISSNTLVEEFTLLELPLAMLMLVNDFDLVGVPGLKFGRLFVGVEGFINAEEGKPERRAEPYPDIVRDNPAFIKYYNVQNICADEQEWEKFLLAIRDNLPATFRVTGFKGEAKALLDIIQTELFTEYVKGVAELRGKPVEEVERPLCLPWYPNGMAYQLDLTRKDIRRSEPLYRLHNFLINETNAGAISRQEAVSMIPPLVLDVKPTDKVLDMCAAPGSKTAQLIEALHAEPEKYKIPPGFVLANDVDNNRCYMLVHQAKRLNSPCFVVTNHDSAFFPNLLKTEADGSKSILKFDKILCDVPCSGDGTLRKNPDIWLKWNLAQAYNLHGIQYRITRRGAEMLEVGGRLVYSTCSLNPIENEAVLQRIIADSKGALEIVDASHLVPGLKYKPGMTEWKLASKEVDEIYSSFEEVPEKYHTVIRPNMFPMPKEEIEKLGLEKCIRVLPHLQDSGGFFVAVLHKKSQLPFEKNDVKDLLEKPKPEVKLDENGQPIEEKSVPWGPQRKRRRLHGYKEDPYVFFEENDADWEEIKQFYDLDDSLNKRCLLTRCITEKKKNIYYCSDLIRDLVLLNENNIKIINTGVKSFVRCENRHTQHPFRLAQEGLQTTNAFVGDSRRIQVEKEDLILQLNCTDPTKPPSTNELKEATQKRCKELSVGSCIIKYVDERFTLYIVGWRGTSSLRAYVDSNETLHILRLLGADLSKFEVNKYEKAREAAAALAEASALTAAAAEDTLKEVEQNMTPMETNETEENATNE</sequence>
<keyword evidence="12" id="KW-0862">Zinc</keyword>
<dbReference type="GO" id="GO:0016428">
    <property type="term" value="F:tRNA (cytidine-5-)-methyltransferase activity"/>
    <property type="evidence" value="ECO:0007669"/>
    <property type="project" value="InterPro"/>
</dbReference>
<dbReference type="AlphaFoldDB" id="A0A0L0C882"/>
<dbReference type="PRINTS" id="PR02011">
    <property type="entry name" value="RCMTNCL1"/>
</dbReference>
<dbReference type="InterPro" id="IPR018314">
    <property type="entry name" value="RsmB/NOL1/NOP2-like_CS"/>
</dbReference>
<evidence type="ECO:0000259" key="24">
    <source>
        <dbReference type="PROSITE" id="PS51726"/>
    </source>
</evidence>
<evidence type="ECO:0000256" key="18">
    <source>
        <dbReference type="ARBA" id="ARBA00023242"/>
    </source>
</evidence>
<dbReference type="Pfam" id="PF17772">
    <property type="entry name" value="zf-MYST"/>
    <property type="match status" value="1"/>
</dbReference>
<dbReference type="Gene3D" id="2.30.30.140">
    <property type="match status" value="1"/>
</dbReference>
<evidence type="ECO:0000259" key="23">
    <source>
        <dbReference type="PROSITE" id="PS51686"/>
    </source>
</evidence>
<dbReference type="InterPro" id="IPR049560">
    <property type="entry name" value="MeTrfase_RsmB-F_NOP2_cat"/>
</dbReference>
<dbReference type="GO" id="GO:0140861">
    <property type="term" value="P:DNA repair-dependent chromatin remodeling"/>
    <property type="evidence" value="ECO:0007669"/>
    <property type="project" value="UniProtKB-ARBA"/>
</dbReference>
<feature type="active site" description="Nucleophile" evidence="21">
    <location>
        <position position="865"/>
    </location>
</feature>
<feature type="binding site" evidence="21">
    <location>
        <position position="785"/>
    </location>
    <ligand>
        <name>S-adenosyl-L-methionine</name>
        <dbReference type="ChEBI" id="CHEBI:59789"/>
    </ligand>
</feature>
<evidence type="ECO:0000256" key="9">
    <source>
        <dbReference type="ARBA" id="ARBA00022723"/>
    </source>
</evidence>
<dbReference type="PRINTS" id="PR02008">
    <property type="entry name" value="RCMTFAMILY"/>
</dbReference>
<dbReference type="FunFam" id="3.40.630.30:FF:000002">
    <property type="entry name" value="Histone acetyltransferase"/>
    <property type="match status" value="1"/>
</dbReference>
<dbReference type="InterPro" id="IPR057285">
    <property type="entry name" value="Pre-PUA_NSUN2"/>
</dbReference>
<dbReference type="GO" id="GO:0008270">
    <property type="term" value="F:zinc ion binding"/>
    <property type="evidence" value="ECO:0007669"/>
    <property type="project" value="UniProtKB-KW"/>
</dbReference>
<dbReference type="PROSITE" id="PS01153">
    <property type="entry name" value="NOL1_NOP2_SUN"/>
    <property type="match status" value="1"/>
</dbReference>
<keyword evidence="8" id="KW-0819">tRNA processing</keyword>
<evidence type="ECO:0000256" key="13">
    <source>
        <dbReference type="ARBA" id="ARBA00022884"/>
    </source>
</evidence>
<dbReference type="GO" id="GO:0006355">
    <property type="term" value="P:regulation of DNA-templated transcription"/>
    <property type="evidence" value="ECO:0007669"/>
    <property type="project" value="InterPro"/>
</dbReference>
<dbReference type="InterPro" id="IPR040706">
    <property type="entry name" value="Zf-MYST"/>
</dbReference>
<evidence type="ECO:0000256" key="16">
    <source>
        <dbReference type="ARBA" id="ARBA00023163"/>
    </source>
</evidence>
<dbReference type="GO" id="GO:0003682">
    <property type="term" value="F:chromatin binding"/>
    <property type="evidence" value="ECO:0007669"/>
    <property type="project" value="UniProtKB-ARBA"/>
</dbReference>
<evidence type="ECO:0000256" key="20">
    <source>
        <dbReference type="PIRSR" id="PIRSR602717-51"/>
    </source>
</evidence>
<evidence type="ECO:0000256" key="11">
    <source>
        <dbReference type="ARBA" id="ARBA00022771"/>
    </source>
</evidence>
<proteinExistence type="inferred from homology"/>
<dbReference type="SUPFAM" id="SSF53335">
    <property type="entry name" value="S-adenosyl-L-methionine-dependent methyltransferases"/>
    <property type="match status" value="1"/>
</dbReference>
<evidence type="ECO:0000256" key="5">
    <source>
        <dbReference type="ARBA" id="ARBA00022603"/>
    </source>
</evidence>
<organism evidence="25 26">
    <name type="scientific">Lucilia cuprina</name>
    <name type="common">Green bottle fly</name>
    <name type="synonym">Australian sheep blowfly</name>
    <dbReference type="NCBI Taxonomy" id="7375"/>
    <lineage>
        <taxon>Eukaryota</taxon>
        <taxon>Metazoa</taxon>
        <taxon>Ecdysozoa</taxon>
        <taxon>Arthropoda</taxon>
        <taxon>Hexapoda</taxon>
        <taxon>Insecta</taxon>
        <taxon>Pterygota</taxon>
        <taxon>Neoptera</taxon>
        <taxon>Endopterygota</taxon>
        <taxon>Diptera</taxon>
        <taxon>Brachycera</taxon>
        <taxon>Muscomorpha</taxon>
        <taxon>Oestroidea</taxon>
        <taxon>Calliphoridae</taxon>
        <taxon>Luciliinae</taxon>
        <taxon>Lucilia</taxon>
    </lineage>
</organism>
<dbReference type="EMBL" id="JRES01000767">
    <property type="protein sequence ID" value="KNC28471.1"/>
    <property type="molecule type" value="Genomic_DNA"/>
</dbReference>
<feature type="compositionally biased region" description="Polar residues" evidence="22">
    <location>
        <begin position="87"/>
        <end position="96"/>
    </location>
</feature>
<dbReference type="FunFam" id="1.10.10.10:FF:000022">
    <property type="entry name" value="Histone acetyltransferase"/>
    <property type="match status" value="1"/>
</dbReference>
<dbReference type="Gene3D" id="3.30.60.60">
    <property type="entry name" value="N-acetyl transferase-like"/>
    <property type="match status" value="1"/>
</dbReference>
<keyword evidence="16" id="KW-0804">Transcription</keyword>
<dbReference type="InterPro" id="IPR057286">
    <property type="entry name" value="PUA_NSUN2"/>
</dbReference>
<comment type="caution">
    <text evidence="25">The sequence shown here is derived from an EMBL/GenBank/DDBJ whole genome shotgun (WGS) entry which is preliminary data.</text>
</comment>
<evidence type="ECO:0000256" key="15">
    <source>
        <dbReference type="ARBA" id="ARBA00023015"/>
    </source>
</evidence>
<evidence type="ECO:0000313" key="25">
    <source>
        <dbReference type="EMBL" id="KNC28471.1"/>
    </source>
</evidence>
<feature type="domain" description="SAM-dependent MTase RsmB/NOP-type" evidence="23">
    <location>
        <begin position="603"/>
        <end position="974"/>
    </location>
</feature>
<dbReference type="Pfam" id="PF11717">
    <property type="entry name" value="Tudor-knot"/>
    <property type="match status" value="1"/>
</dbReference>
<dbReference type="InterPro" id="IPR023270">
    <property type="entry name" value="RCMT_NCL1"/>
</dbReference>
<dbReference type="PANTHER" id="PTHR22808">
    <property type="entry name" value="NCL1 YEAST -RELATED NOL1/NOP2/FMU SUN DOMAIN-CONTAINING"/>
    <property type="match status" value="1"/>
</dbReference>
<evidence type="ECO:0000256" key="4">
    <source>
        <dbReference type="ARBA" id="ARBA00022555"/>
    </source>
</evidence>
<keyword evidence="15" id="KW-0805">Transcription regulation</keyword>
<dbReference type="Proteomes" id="UP000037069">
    <property type="component" value="Unassembled WGS sequence"/>
</dbReference>
<evidence type="ECO:0000256" key="3">
    <source>
        <dbReference type="ARBA" id="ARBA00010107"/>
    </source>
</evidence>
<name>A0A0L0C882_LUCCU</name>
<feature type="compositionally biased region" description="Polar residues" evidence="22">
    <location>
        <begin position="193"/>
        <end position="215"/>
    </location>
</feature>
<dbReference type="Pfam" id="PF25376">
    <property type="entry name" value="Pre-PUA_NSUN2"/>
    <property type="match status" value="1"/>
</dbReference>
<dbReference type="FunFam" id="3.30.60.60:FF:000001">
    <property type="entry name" value="Histone acetyltransferase"/>
    <property type="match status" value="1"/>
</dbReference>
<dbReference type="InterPro" id="IPR002717">
    <property type="entry name" value="HAT_MYST-type"/>
</dbReference>
<reference evidence="25 26" key="1">
    <citation type="journal article" date="2015" name="Nat. Commun.">
        <title>Lucilia cuprina genome unlocks parasitic fly biology to underpin future interventions.</title>
        <authorList>
            <person name="Anstead C.A."/>
            <person name="Korhonen P.K."/>
            <person name="Young N.D."/>
            <person name="Hall R.S."/>
            <person name="Jex A.R."/>
            <person name="Murali S.C."/>
            <person name="Hughes D.S."/>
            <person name="Lee S.F."/>
            <person name="Perry T."/>
            <person name="Stroehlein A.J."/>
            <person name="Ansell B.R."/>
            <person name="Breugelmans B."/>
            <person name="Hofmann A."/>
            <person name="Qu J."/>
            <person name="Dugan S."/>
            <person name="Lee S.L."/>
            <person name="Chao H."/>
            <person name="Dinh H."/>
            <person name="Han Y."/>
            <person name="Doddapaneni H.V."/>
            <person name="Worley K.C."/>
            <person name="Muzny D.M."/>
            <person name="Ioannidis P."/>
            <person name="Waterhouse R.M."/>
            <person name="Zdobnov E.M."/>
            <person name="James P.J."/>
            <person name="Bagnall N.H."/>
            <person name="Kotze A.C."/>
            <person name="Gibbs R.A."/>
            <person name="Richards S."/>
            <person name="Batterham P."/>
            <person name="Gasser R.B."/>
        </authorList>
    </citation>
    <scope>NUCLEOTIDE SEQUENCE [LARGE SCALE GENOMIC DNA]</scope>
    <source>
        <strain evidence="25 26">LS</strain>
        <tissue evidence="25">Full body</tissue>
    </source>
</reference>
<dbReference type="GO" id="GO:0000785">
    <property type="term" value="C:chromatin"/>
    <property type="evidence" value="ECO:0007669"/>
    <property type="project" value="UniProtKB-ARBA"/>
</dbReference>
<dbReference type="Gene3D" id="3.40.50.150">
    <property type="entry name" value="Vaccinia Virus protein VP39"/>
    <property type="match status" value="1"/>
</dbReference>
<dbReference type="OrthoDB" id="787137at2759"/>
<dbReference type="Gene3D" id="1.10.10.10">
    <property type="entry name" value="Winged helix-like DNA-binding domain superfamily/Winged helix DNA-binding domain"/>
    <property type="match status" value="1"/>
</dbReference>
<dbReference type="SMART" id="SM00298">
    <property type="entry name" value="CHROMO"/>
    <property type="match status" value="1"/>
</dbReference>
<keyword evidence="9" id="KW-0479">Metal-binding</keyword>
<dbReference type="GO" id="GO:0004402">
    <property type="term" value="F:histone acetyltransferase activity"/>
    <property type="evidence" value="ECO:0007669"/>
    <property type="project" value="InterPro"/>
</dbReference>
<evidence type="ECO:0000256" key="10">
    <source>
        <dbReference type="ARBA" id="ARBA00022763"/>
    </source>
</evidence>
<keyword evidence="19" id="KW-0012">Acyltransferase</keyword>
<dbReference type="SUPFAM" id="SSF55729">
    <property type="entry name" value="Acyl-CoA N-acyltransferases (Nat)"/>
    <property type="match status" value="1"/>
</dbReference>
<gene>
    <name evidence="25" type="ORF">FF38_09235</name>
</gene>
<feature type="binding site" evidence="21">
    <location>
        <position position="758"/>
    </location>
    <ligand>
        <name>S-adenosyl-L-methionine</name>
        <dbReference type="ChEBI" id="CHEBI:59789"/>
    </ligand>
</feature>
<dbReference type="InterPro" id="IPR016197">
    <property type="entry name" value="Chromo-like_dom_sf"/>
</dbReference>
<feature type="compositionally biased region" description="Low complexity" evidence="22">
    <location>
        <begin position="182"/>
        <end position="192"/>
    </location>
</feature>
<dbReference type="InterPro" id="IPR016181">
    <property type="entry name" value="Acyl_CoA_acyltransferase"/>
</dbReference>
<keyword evidence="13 21" id="KW-0694">RNA-binding</keyword>
<comment type="similarity">
    <text evidence="2 21">Belongs to the class I-like SAM-binding methyltransferase superfamily. RsmB/NOP family.</text>
</comment>
<dbReference type="GO" id="GO:0005737">
    <property type="term" value="C:cytoplasm"/>
    <property type="evidence" value="ECO:0007669"/>
    <property type="project" value="TreeGrafter"/>
</dbReference>
<dbReference type="FunFam" id="2.30.30.140:FF:000013">
    <property type="entry name" value="Histone acetyltransferase"/>
    <property type="match status" value="1"/>
</dbReference>
<evidence type="ECO:0000256" key="21">
    <source>
        <dbReference type="PROSITE-ProRule" id="PRU01023"/>
    </source>
</evidence>
<keyword evidence="4" id="KW-0820">tRNA-binding</keyword>
<keyword evidence="18" id="KW-0539">Nucleus</keyword>
<evidence type="ECO:0000256" key="1">
    <source>
        <dbReference type="ARBA" id="ARBA00004123"/>
    </source>
</evidence>
<evidence type="ECO:0000256" key="2">
    <source>
        <dbReference type="ARBA" id="ARBA00007494"/>
    </source>
</evidence>
<dbReference type="Pfam" id="PF01189">
    <property type="entry name" value="Methyltr_RsmB-F"/>
    <property type="match status" value="1"/>
</dbReference>
<evidence type="ECO:0000256" key="6">
    <source>
        <dbReference type="ARBA" id="ARBA00022679"/>
    </source>
</evidence>
<feature type="region of interest" description="Disordered" evidence="22">
    <location>
        <begin position="182"/>
        <end position="215"/>
    </location>
</feature>
<dbReference type="GO" id="GO:0000049">
    <property type="term" value="F:tRNA binding"/>
    <property type="evidence" value="ECO:0007669"/>
    <property type="project" value="UniProtKB-KW"/>
</dbReference>
<dbReference type="InterPro" id="IPR025995">
    <property type="entry name" value="Tudor-knot"/>
</dbReference>
<dbReference type="Pfam" id="PF25378">
    <property type="entry name" value="PUA_NSUN2"/>
    <property type="match status" value="1"/>
</dbReference>
<protein>
    <submittedName>
        <fullName evidence="25">tRNA (Cytosine(34)-C(5))-methyltransferase</fullName>
    </submittedName>
</protein>
<dbReference type="InterPro" id="IPR001678">
    <property type="entry name" value="MeTrfase_RsmB-F_NOP2_dom"/>
</dbReference>
<keyword evidence="6 21" id="KW-0808">Transferase</keyword>
<keyword evidence="26" id="KW-1185">Reference proteome</keyword>
<dbReference type="Pfam" id="PF01853">
    <property type="entry name" value="MOZ_SAS"/>
    <property type="match status" value="1"/>
</dbReference>
<evidence type="ECO:0000313" key="26">
    <source>
        <dbReference type="Proteomes" id="UP000037069"/>
    </source>
</evidence>
<dbReference type="PANTHER" id="PTHR22808:SF1">
    <property type="entry name" value="RNA CYTOSINE-C(5)-METHYLTRANSFERASE NSUN2-RELATED"/>
    <property type="match status" value="1"/>
</dbReference>
<evidence type="ECO:0000256" key="7">
    <source>
        <dbReference type="ARBA" id="ARBA00022691"/>
    </source>
</evidence>
<dbReference type="InterPro" id="IPR023267">
    <property type="entry name" value="RCMT"/>
</dbReference>
<comment type="similarity">
    <text evidence="3">Belongs to the MYST (SAS/MOZ) family.</text>
</comment>